<dbReference type="NCBIfam" id="NF004559">
    <property type="entry name" value="PRK05899.2-5"/>
    <property type="match status" value="1"/>
</dbReference>
<name>A0A0F9U450_9ZZZZ</name>
<dbReference type="PANTHER" id="PTHR43195">
    <property type="entry name" value="TRANSKETOLASE"/>
    <property type="match status" value="1"/>
</dbReference>
<keyword evidence="9" id="KW-0106">Calcium</keyword>
<keyword evidence="10" id="KW-0460">Magnesium</keyword>
<dbReference type="Pfam" id="PF02780">
    <property type="entry name" value="Transketolase_C"/>
    <property type="match status" value="1"/>
</dbReference>
<protein>
    <recommendedName>
        <fullName evidence="12">Transketolase-like pyrimidine-binding domain-containing protein</fullName>
    </recommendedName>
</protein>
<comment type="similarity">
    <text evidence="5">Belongs to the transketolase family.</text>
</comment>
<evidence type="ECO:0000256" key="8">
    <source>
        <dbReference type="ARBA" id="ARBA00022723"/>
    </source>
</evidence>
<comment type="caution">
    <text evidence="13">The sequence shown here is derived from an EMBL/GenBank/DDBJ whole genome shotgun (WGS) entry which is preliminary data.</text>
</comment>
<evidence type="ECO:0000256" key="5">
    <source>
        <dbReference type="ARBA" id="ARBA00007131"/>
    </source>
</evidence>
<accession>A0A0F9U450</accession>
<evidence type="ECO:0000256" key="2">
    <source>
        <dbReference type="ARBA" id="ARBA00001936"/>
    </source>
</evidence>
<dbReference type="CDD" id="cd07033">
    <property type="entry name" value="TPP_PYR_DXS_TK_like"/>
    <property type="match status" value="1"/>
</dbReference>
<dbReference type="SMART" id="SM00861">
    <property type="entry name" value="Transket_pyr"/>
    <property type="match status" value="1"/>
</dbReference>
<dbReference type="InterPro" id="IPR033248">
    <property type="entry name" value="Transketolase_C"/>
</dbReference>
<evidence type="ECO:0000256" key="10">
    <source>
        <dbReference type="ARBA" id="ARBA00022842"/>
    </source>
</evidence>
<dbReference type="InterPro" id="IPR051424">
    <property type="entry name" value="Transketolase-like"/>
</dbReference>
<dbReference type="InterPro" id="IPR005475">
    <property type="entry name" value="Transketolase-like_Pyr-bd"/>
</dbReference>
<dbReference type="SUPFAM" id="SSF52518">
    <property type="entry name" value="Thiamin diphosphate-binding fold (THDP-binding)"/>
    <property type="match status" value="2"/>
</dbReference>
<dbReference type="SUPFAM" id="SSF52922">
    <property type="entry name" value="TK C-terminal domain-like"/>
    <property type="match status" value="1"/>
</dbReference>
<keyword evidence="11" id="KW-0786">Thiamine pyrophosphate</keyword>
<dbReference type="InterPro" id="IPR005474">
    <property type="entry name" value="Transketolase_N"/>
</dbReference>
<evidence type="ECO:0000256" key="1">
    <source>
        <dbReference type="ARBA" id="ARBA00001913"/>
    </source>
</evidence>
<evidence type="ECO:0000256" key="4">
    <source>
        <dbReference type="ARBA" id="ARBA00001964"/>
    </source>
</evidence>
<dbReference type="Gene3D" id="3.40.50.970">
    <property type="match status" value="2"/>
</dbReference>
<dbReference type="EMBL" id="LAZR01000148">
    <property type="protein sequence ID" value="KKN86364.1"/>
    <property type="molecule type" value="Genomic_DNA"/>
</dbReference>
<proteinExistence type="inferred from homology"/>
<evidence type="ECO:0000313" key="13">
    <source>
        <dbReference type="EMBL" id="KKN86364.1"/>
    </source>
</evidence>
<dbReference type="GO" id="GO:0004802">
    <property type="term" value="F:transketolase activity"/>
    <property type="evidence" value="ECO:0007669"/>
    <property type="project" value="TreeGrafter"/>
</dbReference>
<dbReference type="InterPro" id="IPR029061">
    <property type="entry name" value="THDP-binding"/>
</dbReference>
<keyword evidence="7" id="KW-0808">Transferase</keyword>
<evidence type="ECO:0000256" key="11">
    <source>
        <dbReference type="ARBA" id="ARBA00023052"/>
    </source>
</evidence>
<comment type="cofactor">
    <cofactor evidence="2">
        <name>Mn(2+)</name>
        <dbReference type="ChEBI" id="CHEBI:29035"/>
    </cofactor>
</comment>
<sequence length="649" mass="69281">MAEYKDLDRKVIELGKQIVRMCTEAGSGHPSSSLSILHLTAALMYRVMRYDPKNPWNTGSDRLVLSEGHAVPAVYAAYCDLGGVVGSADQPSQLRFEDALTLREADSVLDGHPNPAVGFPFFDAATGSLGQGLSVAAGLACAARLDESDRKIFCILGDGESREGQVWEAVDFIVDYNLLAVRTIFSCNGQGQSDAVSPQQSPERLTEKLTAFGMDVKVIDGHNWDEIFEALTAEAGDKPIAVVAKTIKGWGVNELQGQGYHGKPLKTEQLDAAFADLNAKADELGVAELADRDVADLQQVAAVEPAGSGELSAGSLAEALAAVGLAEAYEQRKLATRRAYGAALAGLGSDPRIVALDGDVKNSTFADFFAKKYPERFFEARIAEQNMVSAATGLSAGGRIAFASTFSKFLLRACDQIEMAAITNANVKLVGSHAGVSLAADGPSQMALPDLAFMRAFAHSTRVDGAPSIRLFLPSDAVSAFKLTELMANTDGMCYMRTHRPDVAFLYDDDETFELGGFKHLVDGEDVLIVASGYMVHIAIEARQILEDQYGLSASLVDAYCLPLKVDEILKIGDDCRGQILVIEDNYLGGVADEITAAAAKSDLGVCVETKVVHRVPKSAKTPEEILKMVHLSPEDVAAAAQGMFDQAD</sequence>
<dbReference type="Gene3D" id="3.40.50.920">
    <property type="match status" value="1"/>
</dbReference>
<reference evidence="13" key="1">
    <citation type="journal article" date="2015" name="Nature">
        <title>Complex archaea that bridge the gap between prokaryotes and eukaryotes.</title>
        <authorList>
            <person name="Spang A."/>
            <person name="Saw J.H."/>
            <person name="Jorgensen S.L."/>
            <person name="Zaremba-Niedzwiedzka K."/>
            <person name="Martijn J."/>
            <person name="Lind A.E."/>
            <person name="van Eijk R."/>
            <person name="Schleper C."/>
            <person name="Guy L."/>
            <person name="Ettema T.J."/>
        </authorList>
    </citation>
    <scope>NUCLEOTIDE SEQUENCE</scope>
</reference>
<evidence type="ECO:0000259" key="12">
    <source>
        <dbReference type="SMART" id="SM00861"/>
    </source>
</evidence>
<dbReference type="AlphaFoldDB" id="A0A0F9U450"/>
<comment type="cofactor">
    <cofactor evidence="1">
        <name>Ca(2+)</name>
        <dbReference type="ChEBI" id="CHEBI:29108"/>
    </cofactor>
</comment>
<feature type="domain" description="Transketolase-like pyrimidine-binding" evidence="12">
    <location>
        <begin position="334"/>
        <end position="505"/>
    </location>
</feature>
<evidence type="ECO:0000256" key="7">
    <source>
        <dbReference type="ARBA" id="ARBA00022679"/>
    </source>
</evidence>
<gene>
    <name evidence="13" type="ORF">LCGC14_0269180</name>
</gene>
<keyword evidence="8" id="KW-0479">Metal-binding</keyword>
<organism evidence="13">
    <name type="scientific">marine sediment metagenome</name>
    <dbReference type="NCBI Taxonomy" id="412755"/>
    <lineage>
        <taxon>unclassified sequences</taxon>
        <taxon>metagenomes</taxon>
        <taxon>ecological metagenomes</taxon>
    </lineage>
</organism>
<dbReference type="Pfam" id="PF00456">
    <property type="entry name" value="Transketolase_N"/>
    <property type="match status" value="1"/>
</dbReference>
<comment type="cofactor">
    <cofactor evidence="4">
        <name>thiamine diphosphate</name>
        <dbReference type="ChEBI" id="CHEBI:58937"/>
    </cofactor>
</comment>
<dbReference type="GO" id="GO:0005737">
    <property type="term" value="C:cytoplasm"/>
    <property type="evidence" value="ECO:0007669"/>
    <property type="project" value="UniProtKB-ARBA"/>
</dbReference>
<dbReference type="FunFam" id="3.40.50.970:FF:000129">
    <property type="entry name" value="Transketolase"/>
    <property type="match status" value="1"/>
</dbReference>
<dbReference type="GO" id="GO:0046872">
    <property type="term" value="F:metal ion binding"/>
    <property type="evidence" value="ECO:0007669"/>
    <property type="project" value="UniProtKB-KW"/>
</dbReference>
<dbReference type="PANTHER" id="PTHR43195:SF1">
    <property type="entry name" value="FI06132P-RELATED"/>
    <property type="match status" value="1"/>
</dbReference>
<evidence type="ECO:0000256" key="3">
    <source>
        <dbReference type="ARBA" id="ARBA00001946"/>
    </source>
</evidence>
<comment type="cofactor">
    <cofactor evidence="3">
        <name>Mg(2+)</name>
        <dbReference type="ChEBI" id="CHEBI:18420"/>
    </cofactor>
</comment>
<dbReference type="GO" id="GO:0030976">
    <property type="term" value="F:thiamine pyrophosphate binding"/>
    <property type="evidence" value="ECO:0007669"/>
    <property type="project" value="TreeGrafter"/>
</dbReference>
<evidence type="ECO:0000256" key="6">
    <source>
        <dbReference type="ARBA" id="ARBA00011738"/>
    </source>
</evidence>
<comment type="subunit">
    <text evidence="6">Homodimer.</text>
</comment>
<evidence type="ECO:0000256" key="9">
    <source>
        <dbReference type="ARBA" id="ARBA00022837"/>
    </source>
</evidence>
<dbReference type="Pfam" id="PF02779">
    <property type="entry name" value="Transket_pyr"/>
    <property type="match status" value="1"/>
</dbReference>
<dbReference type="InterPro" id="IPR009014">
    <property type="entry name" value="Transketo_C/PFOR_II"/>
</dbReference>